<dbReference type="InParanoid" id="K3X487"/>
<dbReference type="AlphaFoldDB" id="K3X487"/>
<dbReference type="Proteomes" id="UP000019132">
    <property type="component" value="Unassembled WGS sequence"/>
</dbReference>
<reference evidence="2" key="1">
    <citation type="journal article" date="2010" name="Genome Biol.">
        <title>Genome sequence of the necrotrophic plant pathogen Pythium ultimum reveals original pathogenicity mechanisms and effector repertoire.</title>
        <authorList>
            <person name="Levesque C.A."/>
            <person name="Brouwer H."/>
            <person name="Cano L."/>
            <person name="Hamilton J.P."/>
            <person name="Holt C."/>
            <person name="Huitema E."/>
            <person name="Raffaele S."/>
            <person name="Robideau G.P."/>
            <person name="Thines M."/>
            <person name="Win J."/>
            <person name="Zerillo M.M."/>
            <person name="Beakes G.W."/>
            <person name="Boore J.L."/>
            <person name="Busam D."/>
            <person name="Dumas B."/>
            <person name="Ferriera S."/>
            <person name="Fuerstenberg S.I."/>
            <person name="Gachon C.M."/>
            <person name="Gaulin E."/>
            <person name="Govers F."/>
            <person name="Grenville-Briggs L."/>
            <person name="Horner N."/>
            <person name="Hostetler J."/>
            <person name="Jiang R.H."/>
            <person name="Johnson J."/>
            <person name="Krajaejun T."/>
            <person name="Lin H."/>
            <person name="Meijer H.J."/>
            <person name="Moore B."/>
            <person name="Morris P."/>
            <person name="Phuntmart V."/>
            <person name="Puiu D."/>
            <person name="Shetty J."/>
            <person name="Stajich J.E."/>
            <person name="Tripathy S."/>
            <person name="Wawra S."/>
            <person name="van West P."/>
            <person name="Whitty B.R."/>
            <person name="Coutinho P.M."/>
            <person name="Henrissat B."/>
            <person name="Martin F."/>
            <person name="Thomas P.D."/>
            <person name="Tyler B.M."/>
            <person name="De Vries R.P."/>
            <person name="Kamoun S."/>
            <person name="Yandell M."/>
            <person name="Tisserat N."/>
            <person name="Buell C.R."/>
        </authorList>
    </citation>
    <scope>NUCLEOTIDE SEQUENCE</scope>
    <source>
        <strain evidence="2">DAOM:BR144</strain>
    </source>
</reference>
<name>K3X487_GLOUD</name>
<dbReference type="HOGENOM" id="CLU_2645653_0_0_1"/>
<organism evidence="1 2">
    <name type="scientific">Globisporangium ultimum (strain ATCC 200006 / CBS 805.95 / DAOM BR144)</name>
    <name type="common">Pythium ultimum</name>
    <dbReference type="NCBI Taxonomy" id="431595"/>
    <lineage>
        <taxon>Eukaryota</taxon>
        <taxon>Sar</taxon>
        <taxon>Stramenopiles</taxon>
        <taxon>Oomycota</taxon>
        <taxon>Peronosporomycetes</taxon>
        <taxon>Pythiales</taxon>
        <taxon>Pythiaceae</taxon>
        <taxon>Globisporangium</taxon>
    </lineage>
</organism>
<sequence length="77" mass="8690">QDLQKEQADKSGRKNKQVYKINDLVLLSTANLPEHAVSNLGSSKLLPSLTFRADRQILLSLWQTIELIVKSLNRFGV</sequence>
<evidence type="ECO:0000313" key="1">
    <source>
        <dbReference type="EnsemblProtists" id="PYU1_T012036"/>
    </source>
</evidence>
<protein>
    <submittedName>
        <fullName evidence="1">Uncharacterized protein</fullName>
    </submittedName>
</protein>
<dbReference type="VEuPathDB" id="FungiDB:PYU1_G012010"/>
<dbReference type="EnsemblProtists" id="PYU1_T012036">
    <property type="protein sequence ID" value="PYU1_T012036"/>
    <property type="gene ID" value="PYU1_G012010"/>
</dbReference>
<keyword evidence="2" id="KW-1185">Reference proteome</keyword>
<dbReference type="EMBL" id="GL376621">
    <property type="status" value="NOT_ANNOTATED_CDS"/>
    <property type="molecule type" value="Genomic_DNA"/>
</dbReference>
<evidence type="ECO:0000313" key="2">
    <source>
        <dbReference type="Proteomes" id="UP000019132"/>
    </source>
</evidence>
<reference evidence="2" key="2">
    <citation type="submission" date="2010-04" db="EMBL/GenBank/DDBJ databases">
        <authorList>
            <person name="Buell R."/>
            <person name="Hamilton J."/>
            <person name="Hostetler J."/>
        </authorList>
    </citation>
    <scope>NUCLEOTIDE SEQUENCE [LARGE SCALE GENOMIC DNA]</scope>
    <source>
        <strain evidence="2">DAOM:BR144</strain>
    </source>
</reference>
<accession>K3X487</accession>
<proteinExistence type="predicted"/>
<reference evidence="1" key="3">
    <citation type="submission" date="2015-02" db="UniProtKB">
        <authorList>
            <consortium name="EnsemblProtists"/>
        </authorList>
    </citation>
    <scope>IDENTIFICATION</scope>
    <source>
        <strain evidence="1">DAOM BR144</strain>
    </source>
</reference>